<reference evidence="1" key="1">
    <citation type="submission" date="2022-05" db="EMBL/GenBank/DDBJ databases">
        <title>Chromosome-level genome of Chaenocephalus aceratus.</title>
        <authorList>
            <person name="Park H."/>
        </authorList>
    </citation>
    <scope>NUCLEOTIDE SEQUENCE</scope>
    <source>
        <strain evidence="1">KU_202001</strain>
    </source>
</reference>
<sequence>MPGRVIAEIYEKGRHKGSTQYPTINQHHLRPSSNQHSARPVNQRLRYRPSSTHQYSARPSTSGSEGMAAILTRHLGSRCNDFLNDDLGMGRLTGTSSSGSPCQEEGSPSPVNSAGELPVAILLGWRNCVSK</sequence>
<dbReference type="Proteomes" id="UP001057452">
    <property type="component" value="Chromosome 5"/>
</dbReference>
<organism evidence="1 2">
    <name type="scientific">Chaenocephalus aceratus</name>
    <name type="common">Blackfin icefish</name>
    <name type="synonym">Chaenichthys aceratus</name>
    <dbReference type="NCBI Taxonomy" id="36190"/>
    <lineage>
        <taxon>Eukaryota</taxon>
        <taxon>Metazoa</taxon>
        <taxon>Chordata</taxon>
        <taxon>Craniata</taxon>
        <taxon>Vertebrata</taxon>
        <taxon>Euteleostomi</taxon>
        <taxon>Actinopterygii</taxon>
        <taxon>Neopterygii</taxon>
        <taxon>Teleostei</taxon>
        <taxon>Neoteleostei</taxon>
        <taxon>Acanthomorphata</taxon>
        <taxon>Eupercaria</taxon>
        <taxon>Perciformes</taxon>
        <taxon>Notothenioidei</taxon>
        <taxon>Channichthyidae</taxon>
        <taxon>Chaenocephalus</taxon>
    </lineage>
</organism>
<feature type="non-terminal residue" evidence="1">
    <location>
        <position position="131"/>
    </location>
</feature>
<comment type="caution">
    <text evidence="1">The sequence shown here is derived from an EMBL/GenBank/DDBJ whole genome shotgun (WGS) entry which is preliminary data.</text>
</comment>
<proteinExistence type="predicted"/>
<protein>
    <submittedName>
        <fullName evidence="1">Uncharacterized protein</fullName>
    </submittedName>
</protein>
<evidence type="ECO:0000313" key="1">
    <source>
        <dbReference type="EMBL" id="KAI4826867.1"/>
    </source>
</evidence>
<accession>A0ACB9XIF2</accession>
<evidence type="ECO:0000313" key="2">
    <source>
        <dbReference type="Proteomes" id="UP001057452"/>
    </source>
</evidence>
<dbReference type="EMBL" id="CM043789">
    <property type="protein sequence ID" value="KAI4826867.1"/>
    <property type="molecule type" value="Genomic_DNA"/>
</dbReference>
<keyword evidence="2" id="KW-1185">Reference proteome</keyword>
<name>A0ACB9XIF2_CHAAC</name>
<gene>
    <name evidence="1" type="ORF">KUCAC02_030297</name>
</gene>